<evidence type="ECO:0000256" key="3">
    <source>
        <dbReference type="ARBA" id="ARBA00023319"/>
    </source>
</evidence>
<keyword evidence="4" id="KW-0812">Transmembrane</keyword>
<dbReference type="Pfam" id="PF07686">
    <property type="entry name" value="V-set"/>
    <property type="match status" value="1"/>
</dbReference>
<proteinExistence type="predicted"/>
<sequence length="418" mass="46057">MEPWPGPLALAPRLKRRAAPLGLARRAAEARSETWAPALRRLPRPEVFLAPTAPAARGPAPTMRLTSAGMFLLLFSALQATDVQEKEVRALVGSDVELSCVFPERHSFDLNDLYVYWQTSVVGTPKTVVTYYLSGNSSAGHEDNRYRDRARLSLESMKRGDFSLHLHNITPQDEQRFNCLVFRKSLELEKILDVVVTLHVAANYSMPVVRAPSGPSENEELTFTCTSVNGYPRPNVYWINRTDNSLLNETLQNNTVSLNAQGLYDVVSVLTIRRTPSVNVGCCIENVLLHQNLTTISTQAETVTGTEYGITESQADAPKKQGAVLSALIVLGVVVAVAVATGWVCRSRCPPRDPHRSWAARPEQTFSSVSLPRGKGARGRQVQVPVSGWLGGGFVSVGLWHELSSMTGSWMWTFSETR</sequence>
<evidence type="ECO:0000256" key="2">
    <source>
        <dbReference type="ARBA" id="ARBA00023136"/>
    </source>
</evidence>
<accession>A0ABI7YUR4</accession>
<dbReference type="InterPro" id="IPR003599">
    <property type="entry name" value="Ig_sub"/>
</dbReference>
<dbReference type="InterPro" id="IPR013106">
    <property type="entry name" value="Ig_V-set"/>
</dbReference>
<feature type="domain" description="Ig-like" evidence="5">
    <location>
        <begin position="207"/>
        <end position="304"/>
    </location>
</feature>
<dbReference type="Proteomes" id="UP000823872">
    <property type="component" value="Chromosome C2"/>
</dbReference>
<name>A0ABI7YUR4_FELCA</name>
<gene>
    <name evidence="6" type="primary">EIF3F</name>
</gene>
<dbReference type="InterPro" id="IPR053896">
    <property type="entry name" value="BTN3A2-like_Ig-C"/>
</dbReference>
<comment type="subcellular location">
    <subcellularLocation>
        <location evidence="1">Membrane</location>
    </subcellularLocation>
</comment>
<evidence type="ECO:0000259" key="5">
    <source>
        <dbReference type="PROSITE" id="PS50835"/>
    </source>
</evidence>
<feature type="transmembrane region" description="Helical" evidence="4">
    <location>
        <begin position="323"/>
        <end position="345"/>
    </location>
</feature>
<keyword evidence="7" id="KW-1185">Reference proteome</keyword>
<dbReference type="PANTHER" id="PTHR24100:SF151">
    <property type="entry name" value="ICOS LIGAND"/>
    <property type="match status" value="1"/>
</dbReference>
<dbReference type="GeneTree" id="ENSGT00940000161590"/>
<keyword evidence="2 4" id="KW-0472">Membrane</keyword>
<evidence type="ECO:0000313" key="6">
    <source>
        <dbReference type="Ensembl" id="ENSFCTP00005038570.1"/>
    </source>
</evidence>
<organism evidence="6 7">
    <name type="scientific">Felis catus</name>
    <name type="common">Cat</name>
    <name type="synonym">Felis silvestris catus</name>
    <dbReference type="NCBI Taxonomy" id="9685"/>
    <lineage>
        <taxon>Eukaryota</taxon>
        <taxon>Metazoa</taxon>
        <taxon>Chordata</taxon>
        <taxon>Craniata</taxon>
        <taxon>Vertebrata</taxon>
        <taxon>Euteleostomi</taxon>
        <taxon>Mammalia</taxon>
        <taxon>Eutheria</taxon>
        <taxon>Laurasiatheria</taxon>
        <taxon>Carnivora</taxon>
        <taxon>Feliformia</taxon>
        <taxon>Felidae</taxon>
        <taxon>Felinae</taxon>
        <taxon>Felis</taxon>
    </lineage>
</organism>
<feature type="domain" description="Ig-like" evidence="5">
    <location>
        <begin position="61"/>
        <end position="189"/>
    </location>
</feature>
<dbReference type="InterPro" id="IPR050504">
    <property type="entry name" value="IgSF_BTN/MOG"/>
</dbReference>
<dbReference type="Ensembl" id="ENSFCTT00005052572.1">
    <property type="protein sequence ID" value="ENSFCTP00005038570.1"/>
    <property type="gene ID" value="ENSFCTG00005018268.1"/>
</dbReference>
<dbReference type="Pfam" id="PF22705">
    <property type="entry name" value="C2-set_3"/>
    <property type="match status" value="1"/>
</dbReference>
<dbReference type="InterPro" id="IPR036179">
    <property type="entry name" value="Ig-like_dom_sf"/>
</dbReference>
<dbReference type="PROSITE" id="PS50835">
    <property type="entry name" value="IG_LIKE"/>
    <property type="match status" value="2"/>
</dbReference>
<reference evidence="6 7" key="1">
    <citation type="submission" date="2021-02" db="EMBL/GenBank/DDBJ databases">
        <title>Safari Cat Assemblies.</title>
        <authorList>
            <person name="Bredemeyer K.R."/>
            <person name="Murphy W.J."/>
        </authorList>
    </citation>
    <scope>NUCLEOTIDE SEQUENCE [LARGE SCALE GENOMIC DNA]</scope>
</reference>
<dbReference type="SUPFAM" id="SSF48726">
    <property type="entry name" value="Immunoglobulin"/>
    <property type="match status" value="2"/>
</dbReference>
<reference evidence="6" key="3">
    <citation type="submission" date="2025-09" db="UniProtKB">
        <authorList>
            <consortium name="Ensembl"/>
        </authorList>
    </citation>
    <scope>IDENTIFICATION</scope>
    <source>
        <strain evidence="6">breed Abyssinian</strain>
    </source>
</reference>
<protein>
    <recommendedName>
        <fullName evidence="5">Ig-like domain-containing protein</fullName>
    </recommendedName>
</protein>
<dbReference type="Gene3D" id="2.60.40.10">
    <property type="entry name" value="Immunoglobulins"/>
    <property type="match status" value="2"/>
</dbReference>
<evidence type="ECO:0000256" key="4">
    <source>
        <dbReference type="SAM" id="Phobius"/>
    </source>
</evidence>
<evidence type="ECO:0000313" key="7">
    <source>
        <dbReference type="Proteomes" id="UP000823872"/>
    </source>
</evidence>
<dbReference type="SMART" id="SM00406">
    <property type="entry name" value="IGv"/>
    <property type="match status" value="1"/>
</dbReference>
<dbReference type="InterPro" id="IPR013783">
    <property type="entry name" value="Ig-like_fold"/>
</dbReference>
<dbReference type="PANTHER" id="PTHR24100">
    <property type="entry name" value="BUTYROPHILIN"/>
    <property type="match status" value="1"/>
</dbReference>
<reference evidence="6" key="2">
    <citation type="submission" date="2025-08" db="UniProtKB">
        <authorList>
            <consortium name="Ensembl"/>
        </authorList>
    </citation>
    <scope>IDENTIFICATION</scope>
    <source>
        <strain evidence="6">breed Abyssinian</strain>
    </source>
</reference>
<evidence type="ECO:0000256" key="1">
    <source>
        <dbReference type="ARBA" id="ARBA00004370"/>
    </source>
</evidence>
<keyword evidence="3" id="KW-0393">Immunoglobulin domain</keyword>
<dbReference type="InterPro" id="IPR007110">
    <property type="entry name" value="Ig-like_dom"/>
</dbReference>
<keyword evidence="4" id="KW-1133">Transmembrane helix</keyword>
<dbReference type="SMART" id="SM00409">
    <property type="entry name" value="IG"/>
    <property type="match status" value="1"/>
</dbReference>